<dbReference type="SMART" id="SM00060">
    <property type="entry name" value="FN3"/>
    <property type="match status" value="2"/>
</dbReference>
<dbReference type="GO" id="GO:0030246">
    <property type="term" value="F:carbohydrate binding"/>
    <property type="evidence" value="ECO:0007669"/>
    <property type="project" value="InterPro"/>
</dbReference>
<dbReference type="Pfam" id="PF02839">
    <property type="entry name" value="CBM_5_12"/>
    <property type="match status" value="1"/>
</dbReference>
<dbReference type="CDD" id="cd06548">
    <property type="entry name" value="GH18_chitinase"/>
    <property type="match status" value="1"/>
</dbReference>
<keyword evidence="8" id="KW-0732">Signal</keyword>
<dbReference type="Gene3D" id="3.10.50.10">
    <property type="match status" value="1"/>
</dbReference>
<feature type="domain" description="Fibronectin type-III" evidence="9">
    <location>
        <begin position="634"/>
        <end position="718"/>
    </location>
</feature>
<protein>
    <recommendedName>
        <fullName evidence="2">chitinase</fullName>
        <ecNumber evidence="2">3.2.1.14</ecNumber>
    </recommendedName>
</protein>
<dbReference type="CDD" id="cd00063">
    <property type="entry name" value="FN3"/>
    <property type="match status" value="1"/>
</dbReference>
<keyword evidence="5" id="KW-0119">Carbohydrate metabolism</keyword>
<evidence type="ECO:0000256" key="1">
    <source>
        <dbReference type="ARBA" id="ARBA00000822"/>
    </source>
</evidence>
<dbReference type="GO" id="GO:0008843">
    <property type="term" value="F:endochitinase activity"/>
    <property type="evidence" value="ECO:0007669"/>
    <property type="project" value="UniProtKB-EC"/>
</dbReference>
<evidence type="ECO:0000313" key="12">
    <source>
        <dbReference type="Proteomes" id="UP000192477"/>
    </source>
</evidence>
<organism evidence="11 12">
    <name type="scientific">Enterococcus villorum</name>
    <dbReference type="NCBI Taxonomy" id="112904"/>
    <lineage>
        <taxon>Bacteria</taxon>
        <taxon>Bacillati</taxon>
        <taxon>Bacillota</taxon>
        <taxon>Bacilli</taxon>
        <taxon>Lactobacillales</taxon>
        <taxon>Enterococcaceae</taxon>
        <taxon>Enterococcus</taxon>
    </lineage>
</organism>
<feature type="chain" id="PRO_5039495544" description="chitinase" evidence="8">
    <location>
        <begin position="22"/>
        <end position="770"/>
    </location>
</feature>
<keyword evidence="4" id="KW-0146">Chitin degradation</keyword>
<dbReference type="InterPro" id="IPR011583">
    <property type="entry name" value="Chitinase_II/V-like_cat"/>
</dbReference>
<evidence type="ECO:0000256" key="3">
    <source>
        <dbReference type="ARBA" id="ARBA00022801"/>
    </source>
</evidence>
<dbReference type="EC" id="3.2.1.14" evidence="2"/>
<comment type="caution">
    <text evidence="11">The sequence shown here is derived from an EMBL/GenBank/DDBJ whole genome shotgun (WGS) entry which is preliminary data.</text>
</comment>
<dbReference type="SMART" id="SM00495">
    <property type="entry name" value="ChtBD3"/>
    <property type="match status" value="1"/>
</dbReference>
<dbReference type="EMBL" id="MJEA01000006">
    <property type="protein sequence ID" value="OQO70186.1"/>
    <property type="molecule type" value="Genomic_DNA"/>
</dbReference>
<dbReference type="OrthoDB" id="9775889at2"/>
<dbReference type="Pfam" id="PF00041">
    <property type="entry name" value="fn3"/>
    <property type="match status" value="1"/>
</dbReference>
<evidence type="ECO:0000256" key="7">
    <source>
        <dbReference type="SAM" id="MobiDB-lite"/>
    </source>
</evidence>
<proteinExistence type="predicted"/>
<dbReference type="STRING" id="112904.BH747_07060"/>
<dbReference type="Proteomes" id="UP000192477">
    <property type="component" value="Unassembled WGS sequence"/>
</dbReference>
<dbReference type="SUPFAM" id="SSF51445">
    <property type="entry name" value="(Trans)glycosidases"/>
    <property type="match status" value="1"/>
</dbReference>
<reference evidence="11 12" key="1">
    <citation type="journal article" date="2017" name="BMC Microbiol.">
        <title>Comparative genomics of Enterococcus spp. isolated from bovine feces.</title>
        <authorList>
            <person name="Beukers A.G."/>
            <person name="Zaheer R."/>
            <person name="Goji N."/>
            <person name="Amoako K.K."/>
            <person name="Chaves A.V."/>
            <person name="Ward M.P."/>
            <person name="McAllister T.A."/>
        </authorList>
    </citation>
    <scope>NUCLEOTIDE SEQUENCE [LARGE SCALE GENOMIC DNA]</scope>
    <source>
        <strain evidence="11 12">F1129D 143</strain>
    </source>
</reference>
<dbReference type="PROSITE" id="PS50853">
    <property type="entry name" value="FN3"/>
    <property type="match status" value="1"/>
</dbReference>
<name>A0A1V8YD07_9ENTE</name>
<dbReference type="InterPro" id="IPR036573">
    <property type="entry name" value="CBM_sf_5/12"/>
</dbReference>
<dbReference type="InterPro" id="IPR003961">
    <property type="entry name" value="FN3_dom"/>
</dbReference>
<dbReference type="GO" id="GO:0000272">
    <property type="term" value="P:polysaccharide catabolic process"/>
    <property type="evidence" value="ECO:0007669"/>
    <property type="project" value="UniProtKB-KW"/>
</dbReference>
<dbReference type="InterPro" id="IPR003610">
    <property type="entry name" value="CBM5/12"/>
</dbReference>
<dbReference type="InterPro" id="IPR050314">
    <property type="entry name" value="Glycosyl_Hydrlase_18"/>
</dbReference>
<dbReference type="Gene3D" id="3.20.20.80">
    <property type="entry name" value="Glycosidases"/>
    <property type="match status" value="1"/>
</dbReference>
<sequence length="770" mass="84685">MKKLQKIGLTAMLFSSALSLATPLLNKQTNVHAEEAQEITRATPYRNVMYYGDWSIWGGEGNFYPKDIAADQLTHLNYAFLDFDSNGDLQFTDLSAAVESDAGLTDAGWNNARSGLLNAIQHLRAENKNLKIGVSLGGWSKSGDFSEVAANPTKRKRFVENITKFLKYTNMDFVDVDWEYPADVRQPDLVDNKNDEGTPNATPEDKENYILLLNDIRAAIDKQGEELGKTYELSVALPASQDKLNKGIDIERLFDVVDFANIMTYDMNGAWSETSGHQTALYGNPDDPNYDSGLSVDQTVRYLQANGAPSEKIVIGAAFYTRGWNEVEKGDNENLPGLFQSAKKNNKDADGTLSYGAPNKNPVSIGDGGRAGGVWPYRDINQLMNQFSGLKEYWDDTAKAPYLYSETTGELFTYDNVKSINYKTQYVKEHELGGVISWMQSQDKETTSTKRDELTKAIKNGLFGTAKLPENEIVTTDLNVEVSLSTYSENSKTGYELVVKNNEKLTESNTVLSAIEFGNKTIKLPKLTLALNTNEVLAKDGHEAGTVTSANGLVTVDLSSVYDAKELKPGTTYKFRLASNATNVSIDHIDSIMLSQRIINAGPEISQQTIYGDGSSIPTPTPTPEPEEKEAPSIPTNLAVKSVTQNSVTLNWSANDAKEGVTSYEIYRNGTRVATSTSPSFVDTGLTADTTYTYQVTAVNVYGTSAKSQQVTAKTSSEEIAQEDAWVVGKTYKAGDIVTYMGSRYRCIQPHTAYVGWEPDAAISLWEKLV</sequence>
<evidence type="ECO:0000313" key="11">
    <source>
        <dbReference type="EMBL" id="OQO70186.1"/>
    </source>
</evidence>
<dbReference type="GO" id="GO:0008061">
    <property type="term" value="F:chitin binding"/>
    <property type="evidence" value="ECO:0007669"/>
    <property type="project" value="InterPro"/>
</dbReference>
<comment type="catalytic activity">
    <reaction evidence="1">
        <text>Random endo-hydrolysis of N-acetyl-beta-D-glucosaminide (1-&gt;4)-beta-linkages in chitin and chitodextrins.</text>
        <dbReference type="EC" id="3.2.1.14"/>
    </reaction>
</comment>
<evidence type="ECO:0000256" key="5">
    <source>
        <dbReference type="ARBA" id="ARBA00023277"/>
    </source>
</evidence>
<evidence type="ECO:0000256" key="2">
    <source>
        <dbReference type="ARBA" id="ARBA00012729"/>
    </source>
</evidence>
<dbReference type="InterPro" id="IPR018247">
    <property type="entry name" value="EF_Hand_1_Ca_BS"/>
</dbReference>
<accession>A0A1V8YD07</accession>
<dbReference type="InterPro" id="IPR017853">
    <property type="entry name" value="GH"/>
</dbReference>
<dbReference type="RefSeq" id="WP_081183622.1">
    <property type="nucleotide sequence ID" value="NZ_MJEA01000006.1"/>
</dbReference>
<dbReference type="PANTHER" id="PTHR11177:SF317">
    <property type="entry name" value="CHITINASE 12-RELATED"/>
    <property type="match status" value="1"/>
</dbReference>
<dbReference type="PROSITE" id="PS00018">
    <property type="entry name" value="EF_HAND_1"/>
    <property type="match status" value="1"/>
</dbReference>
<dbReference type="GO" id="GO:0006032">
    <property type="term" value="P:chitin catabolic process"/>
    <property type="evidence" value="ECO:0007669"/>
    <property type="project" value="UniProtKB-KW"/>
</dbReference>
<dbReference type="CDD" id="cd12214">
    <property type="entry name" value="ChiA1_BD"/>
    <property type="match status" value="1"/>
</dbReference>
<dbReference type="GO" id="GO:0005576">
    <property type="term" value="C:extracellular region"/>
    <property type="evidence" value="ECO:0007669"/>
    <property type="project" value="InterPro"/>
</dbReference>
<dbReference type="InterPro" id="IPR001223">
    <property type="entry name" value="Glyco_hydro18_cat"/>
</dbReference>
<feature type="signal peptide" evidence="8">
    <location>
        <begin position="1"/>
        <end position="21"/>
    </location>
</feature>
<dbReference type="InterPro" id="IPR029070">
    <property type="entry name" value="Chitinase_insertion_sf"/>
</dbReference>
<dbReference type="SMART" id="SM00636">
    <property type="entry name" value="Glyco_18"/>
    <property type="match status" value="1"/>
</dbReference>
<evidence type="ECO:0000256" key="4">
    <source>
        <dbReference type="ARBA" id="ARBA00023024"/>
    </source>
</evidence>
<dbReference type="SUPFAM" id="SSF54556">
    <property type="entry name" value="Chitinase insertion domain"/>
    <property type="match status" value="1"/>
</dbReference>
<dbReference type="Gene3D" id="2.60.40.10">
    <property type="entry name" value="Immunoglobulins"/>
    <property type="match status" value="1"/>
</dbReference>
<dbReference type="AlphaFoldDB" id="A0A1V8YD07"/>
<feature type="domain" description="GH18" evidence="10">
    <location>
        <begin position="45"/>
        <end position="465"/>
    </location>
</feature>
<dbReference type="PANTHER" id="PTHR11177">
    <property type="entry name" value="CHITINASE"/>
    <property type="match status" value="1"/>
</dbReference>
<keyword evidence="6" id="KW-0624">Polysaccharide degradation</keyword>
<feature type="region of interest" description="Disordered" evidence="7">
    <location>
        <begin position="609"/>
        <end position="633"/>
    </location>
</feature>
<keyword evidence="3" id="KW-0378">Hydrolase</keyword>
<feature type="region of interest" description="Disordered" evidence="7">
    <location>
        <begin position="187"/>
        <end position="206"/>
    </location>
</feature>
<evidence type="ECO:0000259" key="9">
    <source>
        <dbReference type="PROSITE" id="PS50853"/>
    </source>
</evidence>
<dbReference type="Pfam" id="PF00704">
    <property type="entry name" value="Glyco_hydro_18"/>
    <property type="match status" value="1"/>
</dbReference>
<evidence type="ECO:0000259" key="10">
    <source>
        <dbReference type="PROSITE" id="PS51910"/>
    </source>
</evidence>
<evidence type="ECO:0000256" key="6">
    <source>
        <dbReference type="ARBA" id="ARBA00023326"/>
    </source>
</evidence>
<dbReference type="InterPro" id="IPR036116">
    <property type="entry name" value="FN3_sf"/>
</dbReference>
<dbReference type="SUPFAM" id="SSF49265">
    <property type="entry name" value="Fibronectin type III"/>
    <property type="match status" value="1"/>
</dbReference>
<dbReference type="InterPro" id="IPR013783">
    <property type="entry name" value="Ig-like_fold"/>
</dbReference>
<dbReference type="SUPFAM" id="SSF51055">
    <property type="entry name" value="Carbohydrate binding domain"/>
    <property type="match status" value="1"/>
</dbReference>
<gene>
    <name evidence="11" type="ORF">BH747_07060</name>
</gene>
<dbReference type="PROSITE" id="PS51910">
    <property type="entry name" value="GH18_2"/>
    <property type="match status" value="1"/>
</dbReference>
<evidence type="ECO:0000256" key="8">
    <source>
        <dbReference type="SAM" id="SignalP"/>
    </source>
</evidence>
<feature type="compositionally biased region" description="Basic and acidic residues" evidence="7">
    <location>
        <begin position="187"/>
        <end position="196"/>
    </location>
</feature>
<dbReference type="CDD" id="cd20174">
    <property type="entry name" value="GH18_LinChi78-like_UFR"/>
    <property type="match status" value="1"/>
</dbReference>
<dbReference type="Gene3D" id="2.10.10.20">
    <property type="entry name" value="Carbohydrate-binding module superfamily 5/12"/>
    <property type="match status" value="1"/>
</dbReference>